<dbReference type="OrthoDB" id="9793333at2"/>
<protein>
    <submittedName>
        <fullName evidence="2">Ribonuclease D</fullName>
        <ecNumber evidence="2">3.1.13.5</ecNumber>
    </submittedName>
</protein>
<dbReference type="InterPro" id="IPR012337">
    <property type="entry name" value="RNaseH-like_sf"/>
</dbReference>
<dbReference type="InterPro" id="IPR036397">
    <property type="entry name" value="RNaseH_sf"/>
</dbReference>
<dbReference type="EC" id="3.1.13.5" evidence="2"/>
<dbReference type="Proteomes" id="UP000011910">
    <property type="component" value="Unassembled WGS sequence"/>
</dbReference>
<dbReference type="GO" id="GO:0033890">
    <property type="term" value="F:ribonuclease D activity"/>
    <property type="evidence" value="ECO:0007669"/>
    <property type="project" value="UniProtKB-EC"/>
</dbReference>
<name>M7N8M5_9BACT</name>
<dbReference type="GO" id="GO:0006139">
    <property type="term" value="P:nucleobase-containing compound metabolic process"/>
    <property type="evidence" value="ECO:0007669"/>
    <property type="project" value="InterPro"/>
</dbReference>
<feature type="domain" description="3'-5' exonuclease" evidence="1">
    <location>
        <begin position="23"/>
        <end position="192"/>
    </location>
</feature>
<dbReference type="eggNOG" id="COG0349">
    <property type="taxonomic scope" value="Bacteria"/>
</dbReference>
<evidence type="ECO:0000313" key="2">
    <source>
        <dbReference type="EMBL" id="EMR03566.1"/>
    </source>
</evidence>
<proteinExistence type="predicted"/>
<organism evidence="2 3">
    <name type="scientific">Cesiribacter andamanensis AMV16</name>
    <dbReference type="NCBI Taxonomy" id="1279009"/>
    <lineage>
        <taxon>Bacteria</taxon>
        <taxon>Pseudomonadati</taxon>
        <taxon>Bacteroidota</taxon>
        <taxon>Cytophagia</taxon>
        <taxon>Cytophagales</taxon>
        <taxon>Cesiribacteraceae</taxon>
        <taxon>Cesiribacter</taxon>
    </lineage>
</organism>
<dbReference type="SUPFAM" id="SSF53098">
    <property type="entry name" value="Ribonuclease H-like"/>
    <property type="match status" value="1"/>
</dbReference>
<dbReference type="SMART" id="SM00474">
    <property type="entry name" value="35EXOc"/>
    <property type="match status" value="1"/>
</dbReference>
<dbReference type="EMBL" id="AODQ01000022">
    <property type="protein sequence ID" value="EMR03566.1"/>
    <property type="molecule type" value="Genomic_DNA"/>
</dbReference>
<dbReference type="PANTHER" id="PTHR47765:SF2">
    <property type="entry name" value="EXONUCLEASE MUT-7 HOMOLOG"/>
    <property type="match status" value="1"/>
</dbReference>
<dbReference type="GO" id="GO:0003676">
    <property type="term" value="F:nucleic acid binding"/>
    <property type="evidence" value="ECO:0007669"/>
    <property type="project" value="InterPro"/>
</dbReference>
<dbReference type="CDD" id="cd06141">
    <property type="entry name" value="WRN_exo"/>
    <property type="match status" value="1"/>
</dbReference>
<evidence type="ECO:0000259" key="1">
    <source>
        <dbReference type="SMART" id="SM00474"/>
    </source>
</evidence>
<dbReference type="GO" id="GO:0008408">
    <property type="term" value="F:3'-5' exonuclease activity"/>
    <property type="evidence" value="ECO:0007669"/>
    <property type="project" value="InterPro"/>
</dbReference>
<evidence type="ECO:0000313" key="3">
    <source>
        <dbReference type="Proteomes" id="UP000011910"/>
    </source>
</evidence>
<dbReference type="Pfam" id="PF01612">
    <property type="entry name" value="DNA_pol_A_exo1"/>
    <property type="match status" value="1"/>
</dbReference>
<keyword evidence="3" id="KW-1185">Reference proteome</keyword>
<dbReference type="InterPro" id="IPR002562">
    <property type="entry name" value="3'-5'_exonuclease_dom"/>
</dbReference>
<dbReference type="PANTHER" id="PTHR47765">
    <property type="entry name" value="3'-5' EXONUCLEASE DOMAIN-CONTAINING PROTEIN"/>
    <property type="match status" value="1"/>
</dbReference>
<dbReference type="InterPro" id="IPR052408">
    <property type="entry name" value="Exonuclease_MUT-7-like"/>
</dbReference>
<reference evidence="2 3" key="1">
    <citation type="journal article" date="2013" name="Genome Announc.">
        <title>Draft Genome Sequence of Cesiribacter andamanensis Strain AMV16T, Isolated from a Soil Sample from a Mud Volcano in the Andaman Islands, India.</title>
        <authorList>
            <person name="Shivaji S."/>
            <person name="Ara S."/>
            <person name="Begum Z."/>
            <person name="Srinivas T.N."/>
            <person name="Singh A."/>
            <person name="Kumar Pinnaka A."/>
        </authorList>
    </citation>
    <scope>NUCLEOTIDE SEQUENCE [LARGE SCALE GENOMIC DNA]</scope>
    <source>
        <strain evidence="2 3">AMV16</strain>
    </source>
</reference>
<dbReference type="Gene3D" id="3.30.420.10">
    <property type="entry name" value="Ribonuclease H-like superfamily/Ribonuclease H"/>
    <property type="match status" value="1"/>
</dbReference>
<comment type="caution">
    <text evidence="2">The sequence shown here is derived from an EMBL/GenBank/DDBJ whole genome shotgun (WGS) entry which is preliminary data.</text>
</comment>
<keyword evidence="2" id="KW-0378">Hydrolase</keyword>
<gene>
    <name evidence="2" type="primary">rnd</name>
    <name evidence="2" type="ORF">ADICEAN_01247</name>
</gene>
<dbReference type="RefSeq" id="WP_009194647.1">
    <property type="nucleotide sequence ID" value="NZ_AODQ01000022.1"/>
</dbReference>
<sequence length="219" mass="25035">MFKQEVTREEINELPLFRYEGKARVVSTAEELSEALRELQQHPVIGFDTESRPSFRKGEYYPISLVQLAVPGCVYLIRTNKTGFTPGFKALFENPAIIKAGISILDDLRELQKLAHFTPTNVVDLNQVAQTAGVKNIGVRSLSAIFLEIRISKSQQTSNWERDSLSSSQIAYAATDAWVCLQLFEKLERWGFFEPEEHLFRMPPPPKPKFRPEGRRFDS</sequence>
<dbReference type="STRING" id="1279009.ADICEAN_01247"/>
<dbReference type="AlphaFoldDB" id="M7N8M5"/>
<accession>M7N8M5</accession>